<organism evidence="3 4">
    <name type="scientific">Ancylobacter mangrovi</name>
    <dbReference type="NCBI Taxonomy" id="2972472"/>
    <lineage>
        <taxon>Bacteria</taxon>
        <taxon>Pseudomonadati</taxon>
        <taxon>Pseudomonadota</taxon>
        <taxon>Alphaproteobacteria</taxon>
        <taxon>Hyphomicrobiales</taxon>
        <taxon>Xanthobacteraceae</taxon>
        <taxon>Ancylobacter</taxon>
    </lineage>
</organism>
<evidence type="ECO:0000313" key="4">
    <source>
        <dbReference type="Proteomes" id="UP001151088"/>
    </source>
</evidence>
<evidence type="ECO:0000259" key="2">
    <source>
        <dbReference type="Pfam" id="PF01208"/>
    </source>
</evidence>
<dbReference type="GO" id="GO:0006779">
    <property type="term" value="P:porphyrin-containing compound biosynthetic process"/>
    <property type="evidence" value="ECO:0007669"/>
    <property type="project" value="InterPro"/>
</dbReference>
<evidence type="ECO:0000256" key="1">
    <source>
        <dbReference type="SAM" id="MobiDB-lite"/>
    </source>
</evidence>
<dbReference type="RefSeq" id="WP_258732820.1">
    <property type="nucleotide sequence ID" value="NZ_JANTHZ010000004.1"/>
</dbReference>
<keyword evidence="4" id="KW-1185">Reference proteome</keyword>
<dbReference type="AlphaFoldDB" id="A0A9X2T745"/>
<dbReference type="Proteomes" id="UP001151088">
    <property type="component" value="Unassembled WGS sequence"/>
</dbReference>
<name>A0A9X2T745_9HYPH</name>
<comment type="caution">
    <text evidence="3">The sequence shown here is derived from an EMBL/GenBank/DDBJ whole genome shotgun (WGS) entry which is preliminary data.</text>
</comment>
<feature type="region of interest" description="Disordered" evidence="1">
    <location>
        <begin position="380"/>
        <end position="408"/>
    </location>
</feature>
<reference evidence="3" key="1">
    <citation type="submission" date="2022-08" db="EMBL/GenBank/DDBJ databases">
        <authorList>
            <person name="Li F."/>
        </authorList>
    </citation>
    <scope>NUCLEOTIDE SEQUENCE</scope>
    <source>
        <strain evidence="3">MQZ15Z-1</strain>
    </source>
</reference>
<dbReference type="InterPro" id="IPR038071">
    <property type="entry name" value="UROD/MetE-like_sf"/>
</dbReference>
<dbReference type="Pfam" id="PF01208">
    <property type="entry name" value="URO-D"/>
    <property type="match status" value="1"/>
</dbReference>
<dbReference type="SUPFAM" id="SSF51726">
    <property type="entry name" value="UROD/MetE-like"/>
    <property type="match status" value="1"/>
</dbReference>
<feature type="compositionally biased region" description="Basic and acidic residues" evidence="1">
    <location>
        <begin position="393"/>
        <end position="408"/>
    </location>
</feature>
<dbReference type="EMBL" id="JANTHZ010000004">
    <property type="protein sequence ID" value="MCS0495653.1"/>
    <property type="molecule type" value="Genomic_DNA"/>
</dbReference>
<proteinExistence type="predicted"/>
<dbReference type="InterPro" id="IPR000257">
    <property type="entry name" value="Uroporphyrinogen_deCOase"/>
</dbReference>
<protein>
    <recommendedName>
        <fullName evidence="2">Uroporphyrinogen decarboxylase (URO-D) domain-containing protein</fullName>
    </recommendedName>
</protein>
<sequence>MADWLERSIPVEIGCTARSGLRVDPAGADRAGPFIDPIEAVMPLAHDVARAHGSDFARCGVLRPHPAGGAKDFRDELGVTWRMSSLGPSPVEHPLAEAGLSEVAAHPFPPLPPDLQFADAAGMNTVLDAPTPGVVGTALALVGSWRFLEIFIDEPALASALLDWGAACARQHYAELLRRLPRTPDLVLYQDVVGTDQAPFFSEAEFRRFVLPRLAGVVDVLRGLGGARIGIMLRGATLPLLPLIADLGVEVIGIDHCARGMVAERVRGAVGREVVLHGTADLVALGGCVASGDLRGTALLACELAEAMPVIAAPGAPMDEGELADAACGAAFLAALAPDELGDLARLGPVRAPIERAMEHVRLLVREGALSGVSPDRLASLAVPAPTRPHRARPPEGEARARAGTDPI</sequence>
<evidence type="ECO:0000313" key="3">
    <source>
        <dbReference type="EMBL" id="MCS0495653.1"/>
    </source>
</evidence>
<dbReference type="Gene3D" id="3.20.20.210">
    <property type="match status" value="1"/>
</dbReference>
<gene>
    <name evidence="3" type="ORF">NVS89_11135</name>
</gene>
<accession>A0A9X2T745</accession>
<dbReference type="GO" id="GO:0004853">
    <property type="term" value="F:uroporphyrinogen decarboxylase activity"/>
    <property type="evidence" value="ECO:0007669"/>
    <property type="project" value="InterPro"/>
</dbReference>
<feature type="domain" description="Uroporphyrinogen decarboxylase (URO-D)" evidence="2">
    <location>
        <begin position="145"/>
        <end position="285"/>
    </location>
</feature>